<protein>
    <submittedName>
        <fullName evidence="3">Glutamine amidotransferase, class I</fullName>
    </submittedName>
</protein>
<evidence type="ECO:0000259" key="2">
    <source>
        <dbReference type="Pfam" id="PF00117"/>
    </source>
</evidence>
<organism evidence="3 4">
    <name type="scientific">Streptococcus ictaluri 707-05</name>
    <dbReference type="NCBI Taxonomy" id="764299"/>
    <lineage>
        <taxon>Bacteria</taxon>
        <taxon>Bacillati</taxon>
        <taxon>Bacillota</taxon>
        <taxon>Bacilli</taxon>
        <taxon>Lactobacillales</taxon>
        <taxon>Streptococcaceae</taxon>
        <taxon>Streptococcus</taxon>
    </lineage>
</organism>
<dbReference type="GO" id="GO:0000162">
    <property type="term" value="P:L-tryptophan biosynthetic process"/>
    <property type="evidence" value="ECO:0007669"/>
    <property type="project" value="TreeGrafter"/>
</dbReference>
<reference evidence="3 4" key="1">
    <citation type="journal article" date="2014" name="Int. J. Syst. Evol. Microbiol.">
        <title>Phylogenomics and the dynamic genome evolution of the genus Streptococcus.</title>
        <authorList>
            <consortium name="The Broad Institute Genome Sequencing Platform"/>
            <person name="Richards V.P."/>
            <person name="Palmer S.R."/>
            <person name="Pavinski Bitar P.D."/>
            <person name="Qin X."/>
            <person name="Weinstock G.M."/>
            <person name="Highlander S.K."/>
            <person name="Town C.D."/>
            <person name="Burne R.A."/>
            <person name="Stanhope M.J."/>
        </authorList>
    </citation>
    <scope>NUCLEOTIDE SEQUENCE [LARGE SCALE GENOMIC DNA]</scope>
    <source>
        <strain evidence="3 4">707-05</strain>
    </source>
</reference>
<dbReference type="FunFam" id="3.40.50.880:FF:000003">
    <property type="entry name" value="Anthranilate synthase component II"/>
    <property type="match status" value="1"/>
</dbReference>
<dbReference type="InterPro" id="IPR050472">
    <property type="entry name" value="Anth_synth/Amidotransfase"/>
</dbReference>
<dbReference type="OrthoDB" id="9804328at2"/>
<dbReference type="PRINTS" id="PR00096">
    <property type="entry name" value="GATASE"/>
</dbReference>
<dbReference type="AlphaFoldDB" id="G5JZM2"/>
<gene>
    <name evidence="3" type="ORF">STRIC_0735</name>
</gene>
<dbReference type="STRING" id="764299.STRIC_0735"/>
<evidence type="ECO:0000313" key="3">
    <source>
        <dbReference type="EMBL" id="EHI70855.1"/>
    </source>
</evidence>
<dbReference type="PRINTS" id="PR00099">
    <property type="entry name" value="CPSGATASE"/>
</dbReference>
<dbReference type="eggNOG" id="COG0512">
    <property type="taxonomic scope" value="Bacteria"/>
</dbReference>
<dbReference type="EMBL" id="AEUX02000001">
    <property type="protein sequence ID" value="EHI70855.1"/>
    <property type="molecule type" value="Genomic_DNA"/>
</dbReference>
<dbReference type="SUPFAM" id="SSF52317">
    <property type="entry name" value="Class I glutamine amidotransferase-like"/>
    <property type="match status" value="1"/>
</dbReference>
<keyword evidence="1 3" id="KW-0315">Glutamine amidotransferase</keyword>
<dbReference type="PANTHER" id="PTHR43418">
    <property type="entry name" value="MULTIFUNCTIONAL TRYPTOPHAN BIOSYNTHESIS PROTEIN-RELATED"/>
    <property type="match status" value="1"/>
</dbReference>
<dbReference type="GO" id="GO:0004049">
    <property type="term" value="F:anthranilate synthase activity"/>
    <property type="evidence" value="ECO:0007669"/>
    <property type="project" value="TreeGrafter"/>
</dbReference>
<dbReference type="GO" id="GO:0005829">
    <property type="term" value="C:cytosol"/>
    <property type="evidence" value="ECO:0007669"/>
    <property type="project" value="TreeGrafter"/>
</dbReference>
<proteinExistence type="predicted"/>
<sequence>MILLIDNYDSFTYNLAQYLSEFDETIVLTNEDPSLVETAEKADALVFSPGPGWPKEAHQMPDLIQEFFDQKPILGICLGHQAIAEGMGGQLRLAKEVMHGKQSQMQSYGPASLFKGLASKQTVMRYHSIVVDHLPEGFIATANDCNDGELMAFEHQTLPVYGLQFHPESIGTPEGMAMIANFMAIVAKHKS</sequence>
<dbReference type="NCBIfam" id="TIGR00566">
    <property type="entry name" value="trpG_papA"/>
    <property type="match status" value="1"/>
</dbReference>
<dbReference type="PRINTS" id="PR00097">
    <property type="entry name" value="ANTSNTHASEII"/>
</dbReference>
<name>G5JZM2_9STRE</name>
<dbReference type="InterPro" id="IPR006221">
    <property type="entry name" value="TrpG/PapA_dom"/>
</dbReference>
<accession>G5JZM2</accession>
<dbReference type="Pfam" id="PF00117">
    <property type="entry name" value="GATase"/>
    <property type="match status" value="1"/>
</dbReference>
<dbReference type="CDD" id="cd01743">
    <property type="entry name" value="GATase1_Anthranilate_Synthase"/>
    <property type="match status" value="1"/>
</dbReference>
<dbReference type="RefSeq" id="WP_008087170.1">
    <property type="nucleotide sequence ID" value="NZ_AEUX02000001.1"/>
</dbReference>
<feature type="domain" description="Glutamine amidotransferase" evidence="2">
    <location>
        <begin position="3"/>
        <end position="183"/>
    </location>
</feature>
<evidence type="ECO:0000256" key="1">
    <source>
        <dbReference type="ARBA" id="ARBA00022962"/>
    </source>
</evidence>
<dbReference type="PANTHER" id="PTHR43418:SF8">
    <property type="entry name" value="SYNTHASE COMPONENT II, PUTATIVE-RELATED"/>
    <property type="match status" value="1"/>
</dbReference>
<dbReference type="Gene3D" id="3.40.50.880">
    <property type="match status" value="1"/>
</dbReference>
<comment type="caution">
    <text evidence="3">The sequence shown here is derived from an EMBL/GenBank/DDBJ whole genome shotgun (WGS) entry which is preliminary data.</text>
</comment>
<dbReference type="InterPro" id="IPR017926">
    <property type="entry name" value="GATASE"/>
</dbReference>
<evidence type="ECO:0000313" key="4">
    <source>
        <dbReference type="Proteomes" id="UP000003330"/>
    </source>
</evidence>
<keyword evidence="4" id="KW-1185">Reference proteome</keyword>
<dbReference type="InterPro" id="IPR029062">
    <property type="entry name" value="Class_I_gatase-like"/>
</dbReference>
<dbReference type="GO" id="GO:0016740">
    <property type="term" value="F:transferase activity"/>
    <property type="evidence" value="ECO:0007669"/>
    <property type="project" value="UniProtKB-KW"/>
</dbReference>
<dbReference type="Proteomes" id="UP000003330">
    <property type="component" value="Unassembled WGS sequence"/>
</dbReference>
<dbReference type="PROSITE" id="PS51273">
    <property type="entry name" value="GATASE_TYPE_1"/>
    <property type="match status" value="1"/>
</dbReference>